<keyword evidence="2" id="KW-1185">Reference proteome</keyword>
<gene>
    <name evidence="1" type="ORF">E2C01_052802</name>
</gene>
<accession>A0A5B7GMP8</accession>
<proteinExistence type="predicted"/>
<sequence>MNQCSCCLLDTPEHHMPHHHHHTGLPCTLVTTTPRELRHKSHSSSGNRKTAYCARNRCRVTSAEPQCLR</sequence>
<dbReference type="EMBL" id="VSRR010015993">
    <property type="protein sequence ID" value="MPC58793.1"/>
    <property type="molecule type" value="Genomic_DNA"/>
</dbReference>
<evidence type="ECO:0000313" key="2">
    <source>
        <dbReference type="Proteomes" id="UP000324222"/>
    </source>
</evidence>
<organism evidence="1 2">
    <name type="scientific">Portunus trituberculatus</name>
    <name type="common">Swimming crab</name>
    <name type="synonym">Neptunus trituberculatus</name>
    <dbReference type="NCBI Taxonomy" id="210409"/>
    <lineage>
        <taxon>Eukaryota</taxon>
        <taxon>Metazoa</taxon>
        <taxon>Ecdysozoa</taxon>
        <taxon>Arthropoda</taxon>
        <taxon>Crustacea</taxon>
        <taxon>Multicrustacea</taxon>
        <taxon>Malacostraca</taxon>
        <taxon>Eumalacostraca</taxon>
        <taxon>Eucarida</taxon>
        <taxon>Decapoda</taxon>
        <taxon>Pleocyemata</taxon>
        <taxon>Brachyura</taxon>
        <taxon>Eubrachyura</taxon>
        <taxon>Portunoidea</taxon>
        <taxon>Portunidae</taxon>
        <taxon>Portuninae</taxon>
        <taxon>Portunus</taxon>
    </lineage>
</organism>
<protein>
    <submittedName>
        <fullName evidence="1">Uncharacterized protein</fullName>
    </submittedName>
</protein>
<dbReference type="AlphaFoldDB" id="A0A5B7GMP8"/>
<comment type="caution">
    <text evidence="1">The sequence shown here is derived from an EMBL/GenBank/DDBJ whole genome shotgun (WGS) entry which is preliminary data.</text>
</comment>
<reference evidence="1 2" key="1">
    <citation type="submission" date="2019-05" db="EMBL/GenBank/DDBJ databases">
        <title>Another draft genome of Portunus trituberculatus and its Hox gene families provides insights of decapod evolution.</title>
        <authorList>
            <person name="Jeong J.-H."/>
            <person name="Song I."/>
            <person name="Kim S."/>
            <person name="Choi T."/>
            <person name="Kim D."/>
            <person name="Ryu S."/>
            <person name="Kim W."/>
        </authorList>
    </citation>
    <scope>NUCLEOTIDE SEQUENCE [LARGE SCALE GENOMIC DNA]</scope>
    <source>
        <tissue evidence="1">Muscle</tissue>
    </source>
</reference>
<name>A0A5B7GMP8_PORTR</name>
<dbReference type="Proteomes" id="UP000324222">
    <property type="component" value="Unassembled WGS sequence"/>
</dbReference>
<evidence type="ECO:0000313" key="1">
    <source>
        <dbReference type="EMBL" id="MPC58793.1"/>
    </source>
</evidence>